<comment type="catalytic activity">
    <reaction evidence="14">
        <text>[(1-&gt;4)-beta-D-glucosyl]n+m + reduced acceptor + O2 = 4-dehydro-beta-D-glucosyl-[(1-&gt;4)-beta-D-glucosyl]n-1 + [(1-&gt;4)-beta-D-glucosyl]m + acceptor + H2O.</text>
        <dbReference type="EC" id="1.14.99.56"/>
    </reaction>
</comment>
<keyword evidence="12" id="KW-0624">Polysaccharide degradation</keyword>
<evidence type="ECO:0000256" key="9">
    <source>
        <dbReference type="ARBA" id="ARBA00023033"/>
    </source>
</evidence>
<dbReference type="InterPro" id="IPR049892">
    <property type="entry name" value="AA9"/>
</dbReference>
<feature type="signal peptide" evidence="16">
    <location>
        <begin position="1"/>
        <end position="17"/>
    </location>
</feature>
<keyword evidence="10" id="KW-1015">Disulfide bond</keyword>
<keyword evidence="9" id="KW-0503">Monooxygenase</keyword>
<evidence type="ECO:0000313" key="19">
    <source>
        <dbReference type="Proteomes" id="UP001174936"/>
    </source>
</evidence>
<feature type="domain" description="Auxiliary Activity family 9 catalytic" evidence="17">
    <location>
        <begin position="18"/>
        <end position="224"/>
    </location>
</feature>
<evidence type="ECO:0000256" key="1">
    <source>
        <dbReference type="ARBA" id="ARBA00001973"/>
    </source>
</evidence>
<dbReference type="GO" id="GO:0030245">
    <property type="term" value="P:cellulose catabolic process"/>
    <property type="evidence" value="ECO:0007669"/>
    <property type="project" value="UniProtKB-KW"/>
</dbReference>
<keyword evidence="4" id="KW-0479">Metal-binding</keyword>
<organism evidence="18 19">
    <name type="scientific">Cercophora newfieldiana</name>
    <dbReference type="NCBI Taxonomy" id="92897"/>
    <lineage>
        <taxon>Eukaryota</taxon>
        <taxon>Fungi</taxon>
        <taxon>Dikarya</taxon>
        <taxon>Ascomycota</taxon>
        <taxon>Pezizomycotina</taxon>
        <taxon>Sordariomycetes</taxon>
        <taxon>Sordariomycetidae</taxon>
        <taxon>Sordariales</taxon>
        <taxon>Lasiosphaeriaceae</taxon>
        <taxon>Cercophora</taxon>
    </lineage>
</organism>
<keyword evidence="5 16" id="KW-0732">Signal</keyword>
<evidence type="ECO:0000256" key="4">
    <source>
        <dbReference type="ARBA" id="ARBA00022723"/>
    </source>
</evidence>
<keyword evidence="7" id="KW-0560">Oxidoreductase</keyword>
<evidence type="ECO:0000256" key="16">
    <source>
        <dbReference type="SAM" id="SignalP"/>
    </source>
</evidence>
<evidence type="ECO:0000256" key="12">
    <source>
        <dbReference type="ARBA" id="ARBA00023326"/>
    </source>
</evidence>
<name>A0AA39Y7H8_9PEZI</name>
<gene>
    <name evidence="18" type="ORF">B0T16DRAFT_391446</name>
</gene>
<comment type="caution">
    <text evidence="18">The sequence shown here is derived from an EMBL/GenBank/DDBJ whole genome shotgun (WGS) entry which is preliminary data.</text>
</comment>
<dbReference type="GO" id="GO:0004497">
    <property type="term" value="F:monooxygenase activity"/>
    <property type="evidence" value="ECO:0007669"/>
    <property type="project" value="UniProtKB-KW"/>
</dbReference>
<evidence type="ECO:0000256" key="5">
    <source>
        <dbReference type="ARBA" id="ARBA00022729"/>
    </source>
</evidence>
<evidence type="ECO:0000256" key="15">
    <source>
        <dbReference type="ARBA" id="ARBA00047174"/>
    </source>
</evidence>
<keyword evidence="18" id="KW-0378">Hydrolase</keyword>
<evidence type="ECO:0000256" key="10">
    <source>
        <dbReference type="ARBA" id="ARBA00023157"/>
    </source>
</evidence>
<evidence type="ECO:0000256" key="13">
    <source>
        <dbReference type="ARBA" id="ARBA00044502"/>
    </source>
</evidence>
<proteinExistence type="inferred from homology"/>
<dbReference type="GO" id="GO:0016787">
    <property type="term" value="F:hydrolase activity"/>
    <property type="evidence" value="ECO:0007669"/>
    <property type="project" value="UniProtKB-KW"/>
</dbReference>
<evidence type="ECO:0000256" key="14">
    <source>
        <dbReference type="ARBA" id="ARBA00045077"/>
    </source>
</evidence>
<dbReference type="InterPro" id="IPR005103">
    <property type="entry name" value="AA9_LPMO"/>
</dbReference>
<keyword evidence="3" id="KW-0964">Secreted</keyword>
<accession>A0AA39Y7H8</accession>
<comment type="similarity">
    <text evidence="13">Belongs to the polysaccharide monooxygenase AA9 family.</text>
</comment>
<dbReference type="EMBL" id="JAULSV010000004">
    <property type="protein sequence ID" value="KAK0647154.1"/>
    <property type="molecule type" value="Genomic_DNA"/>
</dbReference>
<dbReference type="Gene3D" id="2.70.50.70">
    <property type="match status" value="1"/>
</dbReference>
<evidence type="ECO:0000256" key="2">
    <source>
        <dbReference type="ARBA" id="ARBA00004613"/>
    </source>
</evidence>
<protein>
    <recommendedName>
        <fullName evidence="15">lytic cellulose monooxygenase (C4-dehydrogenating)</fullName>
        <ecNumber evidence="15">1.14.99.56</ecNumber>
    </recommendedName>
</protein>
<keyword evidence="11" id="KW-0119">Carbohydrate metabolism</keyword>
<dbReference type="CDD" id="cd21175">
    <property type="entry name" value="LPMO_AA9"/>
    <property type="match status" value="1"/>
</dbReference>
<feature type="chain" id="PRO_5041317026" description="lytic cellulose monooxygenase (C4-dehydrogenating)" evidence="16">
    <location>
        <begin position="18"/>
        <end position="234"/>
    </location>
</feature>
<keyword evidence="6" id="KW-0136">Cellulose degradation</keyword>
<dbReference type="AlphaFoldDB" id="A0AA39Y7H8"/>
<dbReference type="GO" id="GO:0046872">
    <property type="term" value="F:metal ion binding"/>
    <property type="evidence" value="ECO:0007669"/>
    <property type="project" value="UniProtKB-KW"/>
</dbReference>
<reference evidence="18" key="1">
    <citation type="submission" date="2023-06" db="EMBL/GenBank/DDBJ databases">
        <title>Genome-scale phylogeny and comparative genomics of the fungal order Sordariales.</title>
        <authorList>
            <consortium name="Lawrence Berkeley National Laboratory"/>
            <person name="Hensen N."/>
            <person name="Bonometti L."/>
            <person name="Westerberg I."/>
            <person name="Brannstrom I.O."/>
            <person name="Guillou S."/>
            <person name="Cros-Aarteil S."/>
            <person name="Calhoun S."/>
            <person name="Haridas S."/>
            <person name="Kuo A."/>
            <person name="Mondo S."/>
            <person name="Pangilinan J."/>
            <person name="Riley R."/>
            <person name="Labutti K."/>
            <person name="Andreopoulos B."/>
            <person name="Lipzen A."/>
            <person name="Chen C."/>
            <person name="Yanf M."/>
            <person name="Daum C."/>
            <person name="Ng V."/>
            <person name="Clum A."/>
            <person name="Steindorff A."/>
            <person name="Ohm R."/>
            <person name="Martin F."/>
            <person name="Silar P."/>
            <person name="Natvig D."/>
            <person name="Lalanne C."/>
            <person name="Gautier V."/>
            <person name="Ament-Velasquez S.L."/>
            <person name="Kruys A."/>
            <person name="Hutchinson M.I."/>
            <person name="Powell A.J."/>
            <person name="Barry K."/>
            <person name="Miller A.N."/>
            <person name="Grigoriev I.V."/>
            <person name="Debuchy R."/>
            <person name="Gladieux P."/>
            <person name="Thoren M.H."/>
            <person name="Johannesson H."/>
        </authorList>
    </citation>
    <scope>NUCLEOTIDE SEQUENCE</scope>
    <source>
        <strain evidence="18">SMH2532-1</strain>
    </source>
</reference>
<keyword evidence="8" id="KW-0186">Copper</keyword>
<evidence type="ECO:0000256" key="11">
    <source>
        <dbReference type="ARBA" id="ARBA00023277"/>
    </source>
</evidence>
<evidence type="ECO:0000256" key="8">
    <source>
        <dbReference type="ARBA" id="ARBA00023008"/>
    </source>
</evidence>
<evidence type="ECO:0000256" key="7">
    <source>
        <dbReference type="ARBA" id="ARBA00023002"/>
    </source>
</evidence>
<evidence type="ECO:0000313" key="18">
    <source>
        <dbReference type="EMBL" id="KAK0647154.1"/>
    </source>
</evidence>
<dbReference type="PANTHER" id="PTHR33353:SF10">
    <property type="entry name" value="ENDO-BETA-1,4-GLUCANASE D"/>
    <property type="match status" value="1"/>
</dbReference>
<evidence type="ECO:0000259" key="17">
    <source>
        <dbReference type="Pfam" id="PF03443"/>
    </source>
</evidence>
<comment type="cofactor">
    <cofactor evidence="1">
        <name>Cu(2+)</name>
        <dbReference type="ChEBI" id="CHEBI:29036"/>
    </cofactor>
</comment>
<comment type="subcellular location">
    <subcellularLocation>
        <location evidence="2">Secreted</location>
    </subcellularLocation>
</comment>
<dbReference type="GO" id="GO:0005576">
    <property type="term" value="C:extracellular region"/>
    <property type="evidence" value="ECO:0007669"/>
    <property type="project" value="UniProtKB-SubCell"/>
</dbReference>
<dbReference type="PANTHER" id="PTHR33353">
    <property type="entry name" value="PUTATIVE (AFU_ORTHOLOGUE AFUA_1G12560)-RELATED"/>
    <property type="match status" value="1"/>
</dbReference>
<evidence type="ECO:0000256" key="3">
    <source>
        <dbReference type="ARBA" id="ARBA00022525"/>
    </source>
</evidence>
<keyword evidence="19" id="KW-1185">Reference proteome</keyword>
<dbReference type="Pfam" id="PF03443">
    <property type="entry name" value="AA9"/>
    <property type="match status" value="1"/>
</dbReference>
<dbReference type="Proteomes" id="UP001174936">
    <property type="component" value="Unassembled WGS sequence"/>
</dbReference>
<evidence type="ECO:0000256" key="6">
    <source>
        <dbReference type="ARBA" id="ARBA00023001"/>
    </source>
</evidence>
<dbReference type="EC" id="1.14.99.56" evidence="15"/>
<sequence length="234" mass="24168">MKVSTSLALLAAAGANAHYTFPDTIYNGVRAGDWQAVRTTENRYSNGPVTDVSSQSMTCYELSPGQGAPQTLGVTAGSTVSFAVGGGGIFHPGPLHAYLAKVPAGKTAKTFDGKGAVWFKIYQDGPSGFGTGSLKWPSDSKTQVGIPIPRCVENGEYLLRVEHIALHSASSVGGAQLYLSCAQLSISGGAGGIKTPGLVSFPGAYKSTDPGILFNLYYPAPTSYTNPGPVLATC</sequence>